<feature type="transmembrane region" description="Helical" evidence="1">
    <location>
        <begin position="293"/>
        <end position="314"/>
    </location>
</feature>
<evidence type="ECO:0000313" key="3">
    <source>
        <dbReference type="Proteomes" id="UP000235015"/>
    </source>
</evidence>
<reference evidence="2 3" key="1">
    <citation type="submission" date="2017-11" db="EMBL/GenBank/DDBJ databases">
        <title>Genome-resolved metagenomics identifies genetic mobility, metabolic interactions, and unexpected diversity in perchlorate-reducing communities.</title>
        <authorList>
            <person name="Barnum T.P."/>
            <person name="Figueroa I.A."/>
            <person name="Carlstrom C.I."/>
            <person name="Lucas L.N."/>
            <person name="Engelbrektson A.L."/>
            <person name="Coates J.D."/>
        </authorList>
    </citation>
    <scope>NUCLEOTIDE SEQUENCE [LARGE SCALE GENOMIC DNA]</scope>
    <source>
        <strain evidence="2">BM301</strain>
    </source>
</reference>
<keyword evidence="1" id="KW-1133">Transmembrane helix</keyword>
<evidence type="ECO:0000313" key="2">
    <source>
        <dbReference type="EMBL" id="PLX61794.1"/>
    </source>
</evidence>
<feature type="transmembrane region" description="Helical" evidence="1">
    <location>
        <begin position="233"/>
        <end position="254"/>
    </location>
</feature>
<gene>
    <name evidence="2" type="ORF">C0630_09675</name>
</gene>
<keyword evidence="1" id="KW-0812">Transmembrane</keyword>
<dbReference type="EMBL" id="PKUN01000010">
    <property type="protein sequence ID" value="PLX61794.1"/>
    <property type="molecule type" value="Genomic_DNA"/>
</dbReference>
<name>A0A2N6CWX8_9GAMM</name>
<dbReference type="STRING" id="1111735.GCA_000428045_03720"/>
<protein>
    <submittedName>
        <fullName evidence="2">Uncharacterized protein</fullName>
    </submittedName>
</protein>
<feature type="transmembrane region" description="Helical" evidence="1">
    <location>
        <begin position="58"/>
        <end position="80"/>
    </location>
</feature>
<comment type="caution">
    <text evidence="2">The sequence shown here is derived from an EMBL/GenBank/DDBJ whole genome shotgun (WGS) entry which is preliminary data.</text>
</comment>
<sequence>MPNNNPDLSWEIHFPLVTNPLVLKAWFKAMGATYLIAMLIMAAIFIGTGEPEALPMLAVGFALAITGLTLLGLLIMLLLFGNRFHARFTLTDKGIVYESLDSRARTLARMAVVAGALGASPRTAGAGLLAVSNERIDLAWSGVCEARYHPKQRTIVIRNQWRDLLQLYCSEENYEVVKRRVESRLASQNTTASAAASRSPLPEALLATALVVAACLPLFAMNDITGLDIFVPLLILLFSLATVWLIPLFGWVVLPLEGYVLLHIGVALVKSSELKLVTTYRFRKYELLDAGEWILLVLAVAGMTYLALISWRAVHGRLVPVLFRDRVGAGQ</sequence>
<keyword evidence="1" id="KW-0472">Membrane</keyword>
<proteinExistence type="predicted"/>
<organism evidence="2 3">
    <name type="scientific">Sedimenticola selenatireducens</name>
    <dbReference type="NCBI Taxonomy" id="191960"/>
    <lineage>
        <taxon>Bacteria</taxon>
        <taxon>Pseudomonadati</taxon>
        <taxon>Pseudomonadota</taxon>
        <taxon>Gammaproteobacteria</taxon>
        <taxon>Chromatiales</taxon>
        <taxon>Sedimenticolaceae</taxon>
        <taxon>Sedimenticola</taxon>
    </lineage>
</organism>
<dbReference type="AlphaFoldDB" id="A0A2N6CWX8"/>
<dbReference type="RefSeq" id="WP_273439117.1">
    <property type="nucleotide sequence ID" value="NZ_PKUN01000010.1"/>
</dbReference>
<accession>A0A2N6CWX8</accession>
<evidence type="ECO:0000256" key="1">
    <source>
        <dbReference type="SAM" id="Phobius"/>
    </source>
</evidence>
<dbReference type="Proteomes" id="UP000235015">
    <property type="component" value="Unassembled WGS sequence"/>
</dbReference>
<feature type="transmembrane region" description="Helical" evidence="1">
    <location>
        <begin position="25"/>
        <end position="46"/>
    </location>
</feature>